<protein>
    <recommendedName>
        <fullName evidence="3">Alpha/beta hydrolase</fullName>
    </recommendedName>
</protein>
<dbReference type="SUPFAM" id="SSF53474">
    <property type="entry name" value="alpha/beta-Hydrolases"/>
    <property type="match status" value="1"/>
</dbReference>
<feature type="non-terminal residue" evidence="1">
    <location>
        <position position="1"/>
    </location>
</feature>
<dbReference type="EMBL" id="MDYQ01000331">
    <property type="protein sequence ID" value="PRP76384.1"/>
    <property type="molecule type" value="Genomic_DNA"/>
</dbReference>
<evidence type="ECO:0000313" key="2">
    <source>
        <dbReference type="Proteomes" id="UP000241769"/>
    </source>
</evidence>
<dbReference type="InParanoid" id="A0A2P6MXE9"/>
<name>A0A2P6MXE9_9EUKA</name>
<gene>
    <name evidence="1" type="ORF">PROFUN_15285</name>
</gene>
<reference evidence="1 2" key="1">
    <citation type="journal article" date="2018" name="Genome Biol. Evol.">
        <title>Multiple Roots of Fruiting Body Formation in Amoebozoa.</title>
        <authorList>
            <person name="Hillmann F."/>
            <person name="Forbes G."/>
            <person name="Novohradska S."/>
            <person name="Ferling I."/>
            <person name="Riege K."/>
            <person name="Groth M."/>
            <person name="Westermann M."/>
            <person name="Marz M."/>
            <person name="Spaller T."/>
            <person name="Winckler T."/>
            <person name="Schaap P."/>
            <person name="Glockner G."/>
        </authorList>
    </citation>
    <scope>NUCLEOTIDE SEQUENCE [LARGE SCALE GENOMIC DNA]</scope>
    <source>
        <strain evidence="1 2">Jena</strain>
    </source>
</reference>
<dbReference type="Proteomes" id="UP000241769">
    <property type="component" value="Unassembled WGS sequence"/>
</dbReference>
<sequence>DCSFQNCPIFDQHDMWRRVGENKRRTKESIFIAMGTQDDTVPFSIAKEALKLMPTAILQPFEMGHDLILYPEVIRSIVDFMLGLVDVQ</sequence>
<dbReference type="InterPro" id="IPR029058">
    <property type="entry name" value="AB_hydrolase_fold"/>
</dbReference>
<comment type="caution">
    <text evidence="1">The sequence shown here is derived from an EMBL/GenBank/DDBJ whole genome shotgun (WGS) entry which is preliminary data.</text>
</comment>
<proteinExistence type="predicted"/>
<organism evidence="1 2">
    <name type="scientific">Planoprotostelium fungivorum</name>
    <dbReference type="NCBI Taxonomy" id="1890364"/>
    <lineage>
        <taxon>Eukaryota</taxon>
        <taxon>Amoebozoa</taxon>
        <taxon>Evosea</taxon>
        <taxon>Variosea</taxon>
        <taxon>Cavosteliida</taxon>
        <taxon>Cavosteliaceae</taxon>
        <taxon>Planoprotostelium</taxon>
    </lineage>
</organism>
<evidence type="ECO:0000313" key="1">
    <source>
        <dbReference type="EMBL" id="PRP76384.1"/>
    </source>
</evidence>
<dbReference type="AlphaFoldDB" id="A0A2P6MXE9"/>
<keyword evidence="2" id="KW-1185">Reference proteome</keyword>
<evidence type="ECO:0008006" key="3">
    <source>
        <dbReference type="Google" id="ProtNLM"/>
    </source>
</evidence>
<accession>A0A2P6MXE9</accession>